<evidence type="ECO:0000313" key="10">
    <source>
        <dbReference type="EMBL" id="HBH2619729.1"/>
    </source>
</evidence>
<evidence type="ECO:0000259" key="5">
    <source>
        <dbReference type="Pfam" id="PF22692"/>
    </source>
</evidence>
<dbReference type="PANTHER" id="PTHR30435:SF19">
    <property type="entry name" value="FLAGELLAR BASAL-BODY ROD PROTEIN FLGG"/>
    <property type="match status" value="1"/>
</dbReference>
<dbReference type="EMBL" id="CAADAN010000013">
    <property type="protein sequence ID" value="VFD34528.1"/>
    <property type="molecule type" value="Genomic_DNA"/>
</dbReference>
<keyword evidence="6" id="KW-0966">Cell projection</keyword>
<dbReference type="NCBIfam" id="TIGR03506">
    <property type="entry name" value="FlgEFG_subfam"/>
    <property type="match status" value="1"/>
</dbReference>
<sequence length="257" mass="28174">MIRGLYTAVSAMITNQQKQNVVVNNLANMDTNGYKSKQLLTKSFDELKLEGYNNYANGTKQKQIIGDISPGISMDETITNFNQGPIKTTDNKMDVAIQGKGFFLVSDAAGNQFYTRNGNFRTDNQGDLITSEGYYVLGTNTATGAVGHINVGNQKFEVAKDNTISLDGNAMYKFNIVDFNNYNNLKKEGDNLYSGGGAMKVNNALTIQSAIESSNVDMVSEINNMMTISREYEANQKIIQAMDSKLAKIASEIGSVR</sequence>
<gene>
    <name evidence="6" type="primary">flgG</name>
    <name evidence="12" type="synonym">flgG1</name>
    <name evidence="11" type="synonym">flgG_2</name>
    <name evidence="8" type="ORF">BN1095_210180</name>
    <name evidence="6" type="ORF">BN1096_160172</name>
    <name evidence="7" type="ORF">BN1097_140175</name>
    <name evidence="9" type="ORF">KRM00_000266</name>
    <name evidence="10" type="ORF">KRQ00_001481</name>
    <name evidence="12" type="ORF">SAMEA1402399_03139</name>
    <name evidence="11" type="ORF">SAMEA3375112_03487</name>
</gene>
<dbReference type="Pfam" id="PF22692">
    <property type="entry name" value="LlgE_F_G_D1"/>
    <property type="match status" value="1"/>
</dbReference>
<name>A0A031WDA0_CLODI</name>
<dbReference type="EMBL" id="DAEQIJ010000005">
    <property type="protein sequence ID" value="HBH2619729.1"/>
    <property type="molecule type" value="Genomic_DNA"/>
</dbReference>
<dbReference type="EMBL" id="DAEPXK010000002">
    <property type="protein sequence ID" value="HBH1540813.1"/>
    <property type="molecule type" value="Genomic_DNA"/>
</dbReference>
<proteinExistence type="inferred from homology"/>
<keyword evidence="2" id="KW-0975">Bacterial flagellum</keyword>
<dbReference type="InterPro" id="IPR020013">
    <property type="entry name" value="Flagellar_FlgE/F/G"/>
</dbReference>
<dbReference type="RefSeq" id="WP_003435967.1">
    <property type="nucleotide sequence ID" value="NZ_AP025558.1"/>
</dbReference>
<dbReference type="InterPro" id="IPR001444">
    <property type="entry name" value="Flag_bb_rod_N"/>
</dbReference>
<accession>A0A031WDA0</accession>
<dbReference type="GO" id="GO:0009425">
    <property type="term" value="C:bacterial-type flagellum basal body"/>
    <property type="evidence" value="ECO:0007669"/>
    <property type="project" value="UniProtKB-SubCell"/>
</dbReference>
<dbReference type="Pfam" id="PF06429">
    <property type="entry name" value="Flg_bbr_C"/>
    <property type="match status" value="1"/>
</dbReference>
<dbReference type="SUPFAM" id="SSF117143">
    <property type="entry name" value="Flagellar hook protein flgE"/>
    <property type="match status" value="1"/>
</dbReference>
<evidence type="ECO:0000259" key="3">
    <source>
        <dbReference type="Pfam" id="PF00460"/>
    </source>
</evidence>
<dbReference type="EMBL" id="LK932347">
    <property type="protein sequence ID" value="CDS83368.1"/>
    <property type="molecule type" value="Genomic_DNA"/>
</dbReference>
<dbReference type="PANTHER" id="PTHR30435">
    <property type="entry name" value="FLAGELLAR PROTEIN"/>
    <property type="match status" value="1"/>
</dbReference>
<dbReference type="InterPro" id="IPR037925">
    <property type="entry name" value="FlgE/F/G-like"/>
</dbReference>
<dbReference type="GO" id="GO:0071978">
    <property type="term" value="P:bacterial-type flagellum-dependent swarming motility"/>
    <property type="evidence" value="ECO:0007669"/>
    <property type="project" value="TreeGrafter"/>
</dbReference>
<evidence type="ECO:0000313" key="6">
    <source>
        <dbReference type="EMBL" id="CDS83256.1"/>
    </source>
</evidence>
<reference evidence="6" key="1">
    <citation type="submission" date="2014-07" db="EMBL/GenBank/DDBJ databases">
        <authorList>
            <person name="Monot Marc"/>
        </authorList>
    </citation>
    <scope>NUCLEOTIDE SEQUENCE</scope>
    <source>
        <strain evidence="8">7032989</strain>
        <strain evidence="7">7032994</strain>
    </source>
</reference>
<keyword evidence="6" id="KW-0282">Flagellum</keyword>
<evidence type="ECO:0000313" key="7">
    <source>
        <dbReference type="EMBL" id="CDS83368.1"/>
    </source>
</evidence>
<evidence type="ECO:0000313" key="11">
    <source>
        <dbReference type="EMBL" id="SJT04440.1"/>
    </source>
</evidence>
<evidence type="ECO:0000313" key="9">
    <source>
        <dbReference type="EMBL" id="HBH1540813.1"/>
    </source>
</evidence>
<dbReference type="GeneID" id="66352824"/>
<comment type="subcellular location">
    <subcellularLocation>
        <location evidence="2">Bacterial flagellum basal body</location>
    </subcellularLocation>
</comment>
<reference evidence="9" key="4">
    <citation type="submission" date="2021-06" db="EMBL/GenBank/DDBJ databases">
        <authorList>
            <consortium name="NCBI Pathogen Detection Project"/>
        </authorList>
    </citation>
    <scope>NUCLEOTIDE SEQUENCE</scope>
    <source>
        <strain evidence="10">Clostridioides</strain>
        <strain evidence="9">HN1000</strain>
    </source>
</reference>
<dbReference type="InterPro" id="IPR053967">
    <property type="entry name" value="LlgE_F_G-like_D1"/>
</dbReference>
<dbReference type="Proteomes" id="UP000411588">
    <property type="component" value="Unassembled WGS sequence"/>
</dbReference>
<dbReference type="EMBL" id="LK932861">
    <property type="protein sequence ID" value="CDS99231.1"/>
    <property type="molecule type" value="Genomic_DNA"/>
</dbReference>
<evidence type="ECO:0000313" key="8">
    <source>
        <dbReference type="EMBL" id="CDS99231.1"/>
    </source>
</evidence>
<evidence type="ECO:0000313" key="12">
    <source>
        <dbReference type="EMBL" id="VFD34528.1"/>
    </source>
</evidence>
<feature type="domain" description="Flagellar hook protein FlgE/F/G-like D1" evidence="5">
    <location>
        <begin position="96"/>
        <end position="168"/>
    </location>
</feature>
<dbReference type="InterPro" id="IPR010930">
    <property type="entry name" value="Flg_bb/hook_C_dom"/>
</dbReference>
<protein>
    <submittedName>
        <fullName evidence="11">Distal rod protein</fullName>
    </submittedName>
    <submittedName>
        <fullName evidence="7">Flagellar basal body rod protein FlgG</fullName>
    </submittedName>
    <submittedName>
        <fullName evidence="6">Flagellar hook-basal body complex protein FlgG1</fullName>
    </submittedName>
</protein>
<dbReference type="EMBL" id="FUPS01000015">
    <property type="protein sequence ID" value="SJT04440.1"/>
    <property type="molecule type" value="Genomic_DNA"/>
</dbReference>
<dbReference type="Proteomes" id="UP000879542">
    <property type="component" value="Unassembled WGS sequence"/>
</dbReference>
<evidence type="ECO:0000313" key="13">
    <source>
        <dbReference type="Proteomes" id="UP000189137"/>
    </source>
</evidence>
<evidence type="ECO:0000256" key="1">
    <source>
        <dbReference type="ARBA" id="ARBA00009677"/>
    </source>
</evidence>
<feature type="domain" description="Flagellar basal body rod protein N-terminal" evidence="3">
    <location>
        <begin position="5"/>
        <end position="35"/>
    </location>
</feature>
<dbReference type="Proteomes" id="UP000878956">
    <property type="component" value="Unassembled WGS sequence"/>
</dbReference>
<comment type="similarity">
    <text evidence="1 2">Belongs to the flagella basal body rod proteins family.</text>
</comment>
<dbReference type="Pfam" id="PF00460">
    <property type="entry name" value="Flg_bb_rod"/>
    <property type="match status" value="1"/>
</dbReference>
<reference evidence="9" key="2">
    <citation type="journal article" date="2018" name="Genome Biol.">
        <title>SKESA: strategic k-mer extension for scrupulous assemblies.</title>
        <authorList>
            <person name="Souvorov A."/>
            <person name="Agarwala R."/>
            <person name="Lipman D.J."/>
        </authorList>
    </citation>
    <scope>NUCLEOTIDE SEQUENCE</scope>
    <source>
        <strain evidence="10">Clostridioides</strain>
        <strain evidence="9">HN1000</strain>
    </source>
</reference>
<dbReference type="Proteomes" id="UP000189137">
    <property type="component" value="Unassembled WGS sequence"/>
</dbReference>
<dbReference type="PATRIC" id="fig|1496.1373.peg.3139"/>
<organism evidence="6">
    <name type="scientific">Clostridioides difficile</name>
    <name type="common">Peptoclostridium difficile</name>
    <dbReference type="NCBI Taxonomy" id="1496"/>
    <lineage>
        <taxon>Bacteria</taxon>
        <taxon>Bacillati</taxon>
        <taxon>Bacillota</taxon>
        <taxon>Clostridia</taxon>
        <taxon>Peptostreptococcales</taxon>
        <taxon>Peptostreptococcaceae</taxon>
        <taxon>Clostridioides</taxon>
    </lineage>
</organism>
<dbReference type="EMBL" id="LK932465">
    <property type="protein sequence ID" value="CDS83256.1"/>
    <property type="molecule type" value="Genomic_DNA"/>
</dbReference>
<feature type="domain" description="Flagellar basal-body/hook protein C-terminal" evidence="4">
    <location>
        <begin position="208"/>
        <end position="250"/>
    </location>
</feature>
<keyword evidence="6" id="KW-0969">Cilium</keyword>
<evidence type="ECO:0000259" key="4">
    <source>
        <dbReference type="Pfam" id="PF06429"/>
    </source>
</evidence>
<evidence type="ECO:0000313" key="14">
    <source>
        <dbReference type="Proteomes" id="UP000411588"/>
    </source>
</evidence>
<reference evidence="12 14" key="3">
    <citation type="submission" date="2019-02" db="EMBL/GenBank/DDBJ databases">
        <authorList>
            <consortium name="Pathogen Informatics"/>
        </authorList>
    </citation>
    <scope>NUCLEOTIDE SEQUENCE [LARGE SCALE GENOMIC DNA]</scope>
    <source>
        <strain evidence="14">clo34</strain>
        <strain evidence="12">Clo34</strain>
        <strain evidence="11 13">VRECD0157</strain>
    </source>
</reference>
<dbReference type="AlphaFoldDB" id="A0A031WDA0"/>
<evidence type="ECO:0000256" key="2">
    <source>
        <dbReference type="RuleBase" id="RU362116"/>
    </source>
</evidence>